<accession>A0A1S8TTM1</accession>
<evidence type="ECO:0000313" key="3">
    <source>
        <dbReference type="Proteomes" id="UP000190890"/>
    </source>
</evidence>
<evidence type="ECO:0000256" key="1">
    <source>
        <dbReference type="SAM" id="Phobius"/>
    </source>
</evidence>
<dbReference type="NCBIfam" id="TIGR02833">
    <property type="entry name" value="spore_III_AB"/>
    <property type="match status" value="1"/>
</dbReference>
<keyword evidence="1" id="KW-0812">Transmembrane</keyword>
<dbReference type="EMBL" id="LZZM01000073">
    <property type="protein sequence ID" value="OOM80999.1"/>
    <property type="molecule type" value="Genomic_DNA"/>
</dbReference>
<keyword evidence="1" id="KW-0472">Membrane</keyword>
<dbReference type="AlphaFoldDB" id="A0A1S8TTM1"/>
<dbReference type="Pfam" id="PF09548">
    <property type="entry name" value="Spore_III_AB"/>
    <property type="match status" value="1"/>
</dbReference>
<keyword evidence="1" id="KW-1133">Transmembrane helix</keyword>
<feature type="transmembrane region" description="Helical" evidence="1">
    <location>
        <begin position="6"/>
        <end position="25"/>
    </location>
</feature>
<keyword evidence="3" id="KW-1185">Reference proteome</keyword>
<gene>
    <name evidence="2" type="ORF">CLPUN_11590</name>
</gene>
<dbReference type="RefSeq" id="WP_077846378.1">
    <property type="nucleotide sequence ID" value="NZ_LZZM01000073.1"/>
</dbReference>
<dbReference type="STRING" id="29367.CLPUN_11590"/>
<comment type="caution">
    <text evidence="2">The sequence shown here is derived from an EMBL/GenBank/DDBJ whole genome shotgun (WGS) entry which is preliminary data.</text>
</comment>
<dbReference type="PIRSF" id="PIRSF021435">
    <property type="entry name" value="SpoIIIAB"/>
    <property type="match status" value="1"/>
</dbReference>
<dbReference type="InterPro" id="IPR014198">
    <property type="entry name" value="Spore_III_AB"/>
</dbReference>
<evidence type="ECO:0000313" key="2">
    <source>
        <dbReference type="EMBL" id="OOM80999.1"/>
    </source>
</evidence>
<name>A0A1S8TTM1_9CLOT</name>
<feature type="transmembrane region" description="Helical" evidence="1">
    <location>
        <begin position="155"/>
        <end position="171"/>
    </location>
</feature>
<dbReference type="Proteomes" id="UP000190890">
    <property type="component" value="Unassembled WGS sequence"/>
</dbReference>
<dbReference type="OrthoDB" id="1957909at2"/>
<reference evidence="2 3" key="1">
    <citation type="submission" date="2016-05" db="EMBL/GenBank/DDBJ databases">
        <title>Microbial solvent formation.</title>
        <authorList>
            <person name="Poehlein A."/>
            <person name="Montoya Solano J.D."/>
            <person name="Flitsch S."/>
            <person name="Krabben P."/>
            <person name="Duerre P."/>
            <person name="Daniel R."/>
        </authorList>
    </citation>
    <scope>NUCLEOTIDE SEQUENCE [LARGE SCALE GENOMIC DNA]</scope>
    <source>
        <strain evidence="2 3">DSM 2619</strain>
    </source>
</reference>
<organism evidence="2 3">
    <name type="scientific">Clostridium puniceum</name>
    <dbReference type="NCBI Taxonomy" id="29367"/>
    <lineage>
        <taxon>Bacteria</taxon>
        <taxon>Bacillati</taxon>
        <taxon>Bacillota</taxon>
        <taxon>Clostridia</taxon>
        <taxon>Eubacteriales</taxon>
        <taxon>Clostridiaceae</taxon>
        <taxon>Clostridium</taxon>
    </lineage>
</organism>
<sequence length="172" mass="19747">MLKIIFIISIFIISTYIGFAYGETFRRRQDELKEILKGLIILENEIVYGTTPLPEAFEKISNKLCEPSSIFIKAITNRLVKGDVESVYEGAIEEFALLENKFYLYDEDKKVMVDFFKSLGESGVYGQEKIFSLAIEGIKMNLREADEIAKKNIKLYRYLGICLGAMIIIFII</sequence>
<protein>
    <submittedName>
        <fullName evidence="2">Stage III sporulation protein SpoAB</fullName>
    </submittedName>
</protein>
<proteinExistence type="predicted"/>